<dbReference type="SMART" id="SM00283">
    <property type="entry name" value="MA"/>
    <property type="match status" value="1"/>
</dbReference>
<dbReference type="PRINTS" id="PR00260">
    <property type="entry name" value="CHEMTRNSDUCR"/>
</dbReference>
<dbReference type="RefSeq" id="WP_078817186.1">
    <property type="nucleotide sequence ID" value="NZ_FUYJ01000002.1"/>
</dbReference>
<evidence type="ECO:0000256" key="2">
    <source>
        <dbReference type="ARBA" id="ARBA00029447"/>
    </source>
</evidence>
<dbReference type="GO" id="GO:0019825">
    <property type="term" value="F:oxygen binding"/>
    <property type="evidence" value="ECO:0007669"/>
    <property type="project" value="InterPro"/>
</dbReference>
<dbReference type="AlphaFoldDB" id="A0A1T4XZX9"/>
<evidence type="ECO:0000256" key="1">
    <source>
        <dbReference type="ARBA" id="ARBA00023224"/>
    </source>
</evidence>
<evidence type="ECO:0000256" key="3">
    <source>
        <dbReference type="PROSITE-ProRule" id="PRU00284"/>
    </source>
</evidence>
<dbReference type="InterPro" id="IPR044398">
    <property type="entry name" value="Globin-sensor_dom"/>
</dbReference>
<keyword evidence="6" id="KW-1185">Reference proteome</keyword>
<dbReference type="Proteomes" id="UP000190042">
    <property type="component" value="Unassembled WGS sequence"/>
</dbReference>
<dbReference type="EMBL" id="FUYJ01000002">
    <property type="protein sequence ID" value="SKA95134.1"/>
    <property type="molecule type" value="Genomic_DNA"/>
</dbReference>
<dbReference type="PANTHER" id="PTHR32089">
    <property type="entry name" value="METHYL-ACCEPTING CHEMOTAXIS PROTEIN MCPB"/>
    <property type="match status" value="1"/>
</dbReference>
<dbReference type="SUPFAM" id="SSF46458">
    <property type="entry name" value="Globin-like"/>
    <property type="match status" value="1"/>
</dbReference>
<organism evidence="5 6">
    <name type="scientific">Sporosarcina newyorkensis</name>
    <dbReference type="NCBI Taxonomy" id="759851"/>
    <lineage>
        <taxon>Bacteria</taxon>
        <taxon>Bacillati</taxon>
        <taxon>Bacillota</taxon>
        <taxon>Bacilli</taxon>
        <taxon>Bacillales</taxon>
        <taxon>Caryophanaceae</taxon>
        <taxon>Sporosarcina</taxon>
    </lineage>
</organism>
<name>A0A1T4XZX9_9BACL</name>
<dbReference type="Pfam" id="PF11563">
    <property type="entry name" value="Protoglobin"/>
    <property type="match status" value="1"/>
</dbReference>
<dbReference type="Pfam" id="PF00015">
    <property type="entry name" value="MCPsignal"/>
    <property type="match status" value="1"/>
</dbReference>
<evidence type="ECO:0000313" key="5">
    <source>
        <dbReference type="EMBL" id="SKA95134.1"/>
    </source>
</evidence>
<dbReference type="PROSITE" id="PS50111">
    <property type="entry name" value="CHEMOTAXIS_TRANSDUC_2"/>
    <property type="match status" value="1"/>
</dbReference>
<dbReference type="GO" id="GO:0007165">
    <property type="term" value="P:signal transduction"/>
    <property type="evidence" value="ECO:0007669"/>
    <property type="project" value="UniProtKB-KW"/>
</dbReference>
<accession>A0A1T4XZX9</accession>
<dbReference type="GO" id="GO:0020037">
    <property type="term" value="F:heme binding"/>
    <property type="evidence" value="ECO:0007669"/>
    <property type="project" value="InterPro"/>
</dbReference>
<reference evidence="6" key="1">
    <citation type="submission" date="2017-02" db="EMBL/GenBank/DDBJ databases">
        <authorList>
            <person name="Varghese N."/>
            <person name="Submissions S."/>
        </authorList>
    </citation>
    <scope>NUCLEOTIDE SEQUENCE [LARGE SCALE GENOMIC DNA]</scope>
    <source>
        <strain evidence="6">DSM 23966</strain>
    </source>
</reference>
<proteinExistence type="inferred from homology"/>
<dbReference type="InterPro" id="IPR012292">
    <property type="entry name" value="Globin/Proto"/>
</dbReference>
<feature type="domain" description="Methyl-accepting transducer" evidence="4">
    <location>
        <begin position="186"/>
        <end position="422"/>
    </location>
</feature>
<dbReference type="Gene3D" id="1.10.287.950">
    <property type="entry name" value="Methyl-accepting chemotaxis protein"/>
    <property type="match status" value="1"/>
</dbReference>
<dbReference type="CDD" id="cd01068">
    <property type="entry name" value="globin_sensor"/>
    <property type="match status" value="1"/>
</dbReference>
<dbReference type="InterPro" id="IPR004089">
    <property type="entry name" value="MCPsignal_dom"/>
</dbReference>
<dbReference type="PANTHER" id="PTHR32089:SF118">
    <property type="entry name" value="HEME-BASED AEROTACTIC TRANSDUCER HEMAT"/>
    <property type="match status" value="1"/>
</dbReference>
<evidence type="ECO:0000259" key="4">
    <source>
        <dbReference type="PROSITE" id="PS50111"/>
    </source>
</evidence>
<gene>
    <name evidence="5" type="ORF">SAMN04244570_1551</name>
</gene>
<dbReference type="InterPro" id="IPR004090">
    <property type="entry name" value="Chemotax_Me-accpt_rcpt"/>
</dbReference>
<dbReference type="GO" id="GO:0016020">
    <property type="term" value="C:membrane"/>
    <property type="evidence" value="ECO:0007669"/>
    <property type="project" value="InterPro"/>
</dbReference>
<dbReference type="GO" id="GO:0004888">
    <property type="term" value="F:transmembrane signaling receptor activity"/>
    <property type="evidence" value="ECO:0007669"/>
    <property type="project" value="InterPro"/>
</dbReference>
<evidence type="ECO:0000313" key="6">
    <source>
        <dbReference type="Proteomes" id="UP000190042"/>
    </source>
</evidence>
<protein>
    <submittedName>
        <fullName evidence="5">Heam-based aerotactic trancducer</fullName>
    </submittedName>
</protein>
<comment type="similarity">
    <text evidence="2">Belongs to the methyl-accepting chemotaxis (MCP) protein family.</text>
</comment>
<dbReference type="InterPro" id="IPR039379">
    <property type="entry name" value="Protoglobin_sensor_dom"/>
</dbReference>
<dbReference type="GO" id="GO:0006935">
    <property type="term" value="P:chemotaxis"/>
    <property type="evidence" value="ECO:0007669"/>
    <property type="project" value="InterPro"/>
</dbReference>
<dbReference type="InterPro" id="IPR009050">
    <property type="entry name" value="Globin-like_sf"/>
</dbReference>
<sequence length="435" mass="49124">MVYLFKKDKRKAEVIARGTKLDCITGVIQLDHSPSVKKQMDMINFTEYDLGFLLSIKDQVQPILPVMVDAFYKALDAEPKLNKIISNHSSRERLKASLNRHLLSIFDGRIDEAYLEQRKTIAKVHVHIGLESKWYLAAFDVICDEFFTFIEQLDIPRERQFRTLRAFMKILNFEQQLVLDAYEDVNKENRQKAEESKIIVKEKVLGTAQELAAVSEQTSASSEELYNKTQILEKMTVHSLSFITDTETTSLASKELVNQQSQKFEQIVEFTADLMDRMEALYKSTDHIREVVTLITSIADQTNLLSLNAAIEAARAGQHGKGFAVVAAEVRNLSVETKKAISTVTAMIEETNTNMNDMSNFVQVMERLIQESSAGNLQVTNSYNEIIQAVSGMKEQSEQSKNSVESTVQILQEINQAVGAIAHSSDDLIQLAEDL</sequence>
<dbReference type="Gene3D" id="1.10.490.10">
    <property type="entry name" value="Globins"/>
    <property type="match status" value="1"/>
</dbReference>
<keyword evidence="1 3" id="KW-0807">Transducer</keyword>
<dbReference type="SUPFAM" id="SSF58104">
    <property type="entry name" value="Methyl-accepting chemotaxis protein (MCP) signaling domain"/>
    <property type="match status" value="1"/>
</dbReference>